<dbReference type="EMBL" id="PRLP01000037">
    <property type="protein sequence ID" value="PPC76933.1"/>
    <property type="molecule type" value="Genomic_DNA"/>
</dbReference>
<reference evidence="1 2" key="1">
    <citation type="submission" date="2018-02" db="EMBL/GenBank/DDBJ databases">
        <title>novel marine gammaproteobacteria from coastal saline agro ecosystem.</title>
        <authorList>
            <person name="Krishnan R."/>
            <person name="Ramesh Kumar N."/>
        </authorList>
    </citation>
    <scope>NUCLEOTIDE SEQUENCE [LARGE SCALE GENOMIC DNA]</scope>
    <source>
        <strain evidence="1 2">228</strain>
    </source>
</reference>
<evidence type="ECO:0008006" key="3">
    <source>
        <dbReference type="Google" id="ProtNLM"/>
    </source>
</evidence>
<gene>
    <name evidence="1" type="ORF">C4K68_12995</name>
</gene>
<evidence type="ECO:0000313" key="2">
    <source>
        <dbReference type="Proteomes" id="UP000238196"/>
    </source>
</evidence>
<accession>A0A2S5KQH1</accession>
<sequence>MLRHVWLVLIVINLAVAWWGWQREQEESAGLGLMLPALADQRLLMGHEMAASSLQQRAEEAQKACLGVMLDSEALAKTWSGWLQSKGVAATMVRYAEAASPDYWVYLEARDVTQRQSWLDRLSAEGIDAYVIDAGQLKGFISIGRFTRRSAADYVQATVSALGLKPLIYSIDHASEQWVLRVDSSYADTWAEIIAGLPTKDQQQMQLSKILCN</sequence>
<protein>
    <recommendedName>
        <fullName evidence="3">SPOR domain-containing protein</fullName>
    </recommendedName>
</protein>
<dbReference type="Proteomes" id="UP000238196">
    <property type="component" value="Unassembled WGS sequence"/>
</dbReference>
<organism evidence="1 2">
    <name type="scientific">Proteobacteria bacterium 228</name>
    <dbReference type="NCBI Taxonomy" id="2083153"/>
    <lineage>
        <taxon>Bacteria</taxon>
        <taxon>Pseudomonadati</taxon>
        <taxon>Pseudomonadota</taxon>
    </lineage>
</organism>
<name>A0A2S5KQH1_9PROT</name>
<dbReference type="AlphaFoldDB" id="A0A2S5KQH1"/>
<proteinExistence type="predicted"/>
<comment type="caution">
    <text evidence="1">The sequence shown here is derived from an EMBL/GenBank/DDBJ whole genome shotgun (WGS) entry which is preliminary data.</text>
</comment>
<dbReference type="OrthoDB" id="6193567at2"/>
<evidence type="ECO:0000313" key="1">
    <source>
        <dbReference type="EMBL" id="PPC76933.1"/>
    </source>
</evidence>